<accession>A0ABR9AS60</accession>
<evidence type="ECO:0000256" key="4">
    <source>
        <dbReference type="ARBA" id="ARBA00022917"/>
    </source>
</evidence>
<feature type="coiled-coil region" evidence="5">
    <location>
        <begin position="395"/>
        <end position="432"/>
    </location>
</feature>
<protein>
    <recommendedName>
        <fullName evidence="5">Rqc2 homolog RqcH</fullName>
        <shortName evidence="5">RqcH</shortName>
    </recommendedName>
</protein>
<keyword evidence="3 5" id="KW-0694">RNA-binding</keyword>
<dbReference type="Gene3D" id="2.30.310.10">
    <property type="entry name" value="ibrinogen binding protein from staphylococcus aureus domain"/>
    <property type="match status" value="1"/>
</dbReference>
<evidence type="ECO:0000256" key="1">
    <source>
        <dbReference type="ARBA" id="ARBA00022555"/>
    </source>
</evidence>
<organism evidence="7 8">
    <name type="scientific">Paenibacillus arenosi</name>
    <dbReference type="NCBI Taxonomy" id="2774142"/>
    <lineage>
        <taxon>Bacteria</taxon>
        <taxon>Bacillati</taxon>
        <taxon>Bacillota</taxon>
        <taxon>Bacilli</taxon>
        <taxon>Bacillales</taxon>
        <taxon>Paenibacillaceae</taxon>
        <taxon>Paenibacillus</taxon>
    </lineage>
</organism>
<proteinExistence type="inferred from homology"/>
<reference evidence="7 8" key="1">
    <citation type="submission" date="2020-09" db="EMBL/GenBank/DDBJ databases">
        <title>Paenibacillus sp. CAU 1523 isolated from sand of Haeundae Beach.</title>
        <authorList>
            <person name="Kim W."/>
        </authorList>
    </citation>
    <scope>NUCLEOTIDE SEQUENCE [LARGE SCALE GENOMIC DNA]</scope>
    <source>
        <strain evidence="7 8">CAU 1523</strain>
    </source>
</reference>
<evidence type="ECO:0000256" key="5">
    <source>
        <dbReference type="HAMAP-Rule" id="MF_00844"/>
    </source>
</evidence>
<evidence type="ECO:0000256" key="3">
    <source>
        <dbReference type="ARBA" id="ARBA00022884"/>
    </source>
</evidence>
<keyword evidence="4 5" id="KW-0648">Protein biosynthesis</keyword>
<sequence>MALDGIVTRALVHELTQATSARINKIHQPTEHEIIFHLRVRGQNKKLLLSANPTYPRIHYTEQTHSNPAEPPMFCMLMRKHCEGGFIERIEQVGMERIVHIVVRQRDELGDESVKVIIIELMGRHSNIILIDPASNQIIDGIHHLTPAINSYRIVMPGFQYTAPPEQHKHNPLEIDKSAFLALWDQAVTEAADGQEPTRASSWLVQHMSGISPRIAEEWAYRSNLTLLTENSDTEQAWTALESIVQQLLDHQYTPQLIEAEDGRMFFSALPLTHLQGEAKLYAEMSTCMEAFYGDKAVRDMVKQRVGDLARFLQQERNKNEKKIAKLQETLEDANAADRYRIMGELLFASLHQLKRGDSEIELMNYYDENCGMITISLDPLLSPSDNAQRYFKRYNKMKNSILVVEQQISEAKEENRYYDNLLQQLQDANIQDAQEIREELVEQGLLRDRSKRTKRKRKDNRPTVYTYTSSEGIAIHVGKNNIQNEYVTNRLAHPNDTWLHTKDIPGSHVVIRSEQFSDVTLEEAAQLAAYFSQAKHSSLVPVDYTLIRHVRKPNGSKPGFVIYERQKTLFITPDADRIAKLPLHVKQSNS</sequence>
<keyword evidence="8" id="KW-1185">Reference proteome</keyword>
<dbReference type="HAMAP" id="MF_00844_B">
    <property type="entry name" value="RqcH_B"/>
    <property type="match status" value="1"/>
</dbReference>
<keyword evidence="2 5" id="KW-0699">rRNA-binding</keyword>
<name>A0ABR9AS60_9BACL</name>
<evidence type="ECO:0000259" key="6">
    <source>
        <dbReference type="Pfam" id="PF05670"/>
    </source>
</evidence>
<dbReference type="InterPro" id="IPR051608">
    <property type="entry name" value="RQC_Subunit_NEMF"/>
</dbReference>
<dbReference type="PANTHER" id="PTHR15239:SF6">
    <property type="entry name" value="RIBOSOME QUALITY CONTROL COMPLEX SUBUNIT NEMF"/>
    <property type="match status" value="1"/>
</dbReference>
<dbReference type="InterPro" id="IPR008532">
    <property type="entry name" value="NFACT_RNA-bd"/>
</dbReference>
<dbReference type="EMBL" id="JACYTN010000001">
    <property type="protein sequence ID" value="MBD8496857.1"/>
    <property type="molecule type" value="Genomic_DNA"/>
</dbReference>
<dbReference type="InterPro" id="IPR043682">
    <property type="entry name" value="RqcH_bacterial"/>
</dbReference>
<dbReference type="Pfam" id="PF05833">
    <property type="entry name" value="NFACT_N"/>
    <property type="match status" value="1"/>
</dbReference>
<evidence type="ECO:0000256" key="2">
    <source>
        <dbReference type="ARBA" id="ARBA00022730"/>
    </source>
</evidence>
<comment type="function">
    <text evidence="5">Key component of the ribosome quality control system (RQC), a ribosome-associated complex that mediates the extraction of incompletely synthesized nascent chains from stalled ribosomes and their subsequent degradation. RqcH recruits Ala-charged tRNA, and with RqcP directs the elongation of stalled nascent chains on 50S ribosomal subunits, leading to non-templated C-terminal alanine extensions (Ala tail). The Ala tail promotes nascent chain degradation. May add between 1 and at least 8 Ala residues. Binds to stalled 50S ribosomal subunits.</text>
</comment>
<evidence type="ECO:0000313" key="8">
    <source>
        <dbReference type="Proteomes" id="UP000634529"/>
    </source>
</evidence>
<comment type="similarity">
    <text evidence="5">Belongs to the NEMF family.</text>
</comment>
<dbReference type="RefSeq" id="WP_192023341.1">
    <property type="nucleotide sequence ID" value="NZ_JACYTN010000001.1"/>
</dbReference>
<keyword evidence="5" id="KW-0175">Coiled coil</keyword>
<comment type="caution">
    <text evidence="7">The sequence shown here is derived from an EMBL/GenBank/DDBJ whole genome shotgun (WGS) entry which is preliminary data.</text>
</comment>
<gene>
    <name evidence="5" type="primary">rqcH</name>
    <name evidence="7" type="ORF">IFO66_00920</name>
</gene>
<keyword evidence="1 5" id="KW-0820">tRNA-binding</keyword>
<dbReference type="PANTHER" id="PTHR15239">
    <property type="entry name" value="NUCLEAR EXPORT MEDIATOR FACTOR NEMF"/>
    <property type="match status" value="1"/>
</dbReference>
<dbReference type="Gene3D" id="3.40.970.40">
    <property type="entry name" value="fibrinogen binding protein from staphylococcus aureus domain like"/>
    <property type="match status" value="1"/>
</dbReference>
<dbReference type="Proteomes" id="UP000634529">
    <property type="component" value="Unassembled WGS sequence"/>
</dbReference>
<feature type="domain" description="NFACT RNA-binding" evidence="6">
    <location>
        <begin position="465"/>
        <end position="556"/>
    </location>
</feature>
<comment type="subunit">
    <text evidence="5">Associates with stalled 50S ribosomal subunits. Binds to RqcP.</text>
</comment>
<evidence type="ECO:0000313" key="7">
    <source>
        <dbReference type="EMBL" id="MBD8496857.1"/>
    </source>
</evidence>
<dbReference type="Pfam" id="PF05670">
    <property type="entry name" value="NFACT-R_1"/>
    <property type="match status" value="1"/>
</dbReference>
<feature type="coiled-coil region" evidence="5">
    <location>
        <begin position="310"/>
        <end position="337"/>
    </location>
</feature>